<dbReference type="AlphaFoldDB" id="A0A1G4UQ81"/>
<evidence type="ECO:0000313" key="1">
    <source>
        <dbReference type="EMBL" id="SCW95782.1"/>
    </source>
</evidence>
<name>A0A1G4UQ81_9HYPH</name>
<dbReference type="Proteomes" id="UP000198889">
    <property type="component" value="Unassembled WGS sequence"/>
</dbReference>
<protein>
    <submittedName>
        <fullName evidence="1">Uncharacterized protein</fullName>
    </submittedName>
</protein>
<dbReference type="STRING" id="177413.SAMN05660859_0117"/>
<reference evidence="2" key="1">
    <citation type="submission" date="2016-10" db="EMBL/GenBank/DDBJ databases">
        <authorList>
            <person name="Varghese N."/>
            <person name="Submissions S."/>
        </authorList>
    </citation>
    <scope>NUCLEOTIDE SEQUENCE [LARGE SCALE GENOMIC DNA]</scope>
    <source>
        <strain evidence="2">CGMCC 1.1761</strain>
    </source>
</reference>
<proteinExistence type="predicted"/>
<accession>A0A1G4UQ81</accession>
<evidence type="ECO:0000313" key="2">
    <source>
        <dbReference type="Proteomes" id="UP000198889"/>
    </source>
</evidence>
<dbReference type="EMBL" id="FMTP01000010">
    <property type="protein sequence ID" value="SCW95782.1"/>
    <property type="molecule type" value="Genomic_DNA"/>
</dbReference>
<organism evidence="1 2">
    <name type="scientific">Ancylobacter rudongensis</name>
    <dbReference type="NCBI Taxonomy" id="177413"/>
    <lineage>
        <taxon>Bacteria</taxon>
        <taxon>Pseudomonadati</taxon>
        <taxon>Pseudomonadota</taxon>
        <taxon>Alphaproteobacteria</taxon>
        <taxon>Hyphomicrobiales</taxon>
        <taxon>Xanthobacteraceae</taxon>
        <taxon>Ancylobacter</taxon>
    </lineage>
</organism>
<dbReference type="RefSeq" id="WP_091444251.1">
    <property type="nucleotide sequence ID" value="NZ_FMTP01000010.1"/>
</dbReference>
<keyword evidence="2" id="KW-1185">Reference proteome</keyword>
<sequence length="74" mass="8107">MPNPFKRPANVDTILAPMAKIVAKLNAFAEKSRATADEKAVEANRLRDEADACRFEAARAERLSKKYGSLVTGD</sequence>
<gene>
    <name evidence="1" type="ORF">SAMN05660859_0117</name>
</gene>